<comment type="caution">
    <text evidence="2">The sequence shown here is derived from an EMBL/GenBank/DDBJ whole genome shotgun (WGS) entry which is preliminary data.</text>
</comment>
<organism evidence="2">
    <name type="scientific">marine sediment metagenome</name>
    <dbReference type="NCBI Taxonomy" id="412755"/>
    <lineage>
        <taxon>unclassified sequences</taxon>
        <taxon>metagenomes</taxon>
        <taxon>ecological metagenomes</taxon>
    </lineage>
</organism>
<proteinExistence type="predicted"/>
<protein>
    <recommendedName>
        <fullName evidence="1">Minor tail T domain-containing protein</fullName>
    </recommendedName>
</protein>
<sequence length="94" mass="10571">MSVARAQEEVSSREFVEWIAWEEMEPVCEERMDLRFAWLMDTIASSAGAKRAKIGESFLRAMDFANSGQSQQTAEQMKAVLMGFTKQVTVMANG</sequence>
<dbReference type="AlphaFoldDB" id="A0A0F9KUY7"/>
<evidence type="ECO:0000313" key="2">
    <source>
        <dbReference type="EMBL" id="KKM25928.1"/>
    </source>
</evidence>
<evidence type="ECO:0000259" key="1">
    <source>
        <dbReference type="Pfam" id="PF06223"/>
    </source>
</evidence>
<accession>A0A0F9KUY7</accession>
<dbReference type="Pfam" id="PF06223">
    <property type="entry name" value="Phage_tail_T"/>
    <property type="match status" value="1"/>
</dbReference>
<dbReference type="InterPro" id="IPR009350">
    <property type="entry name" value="Phage_tail_T"/>
</dbReference>
<dbReference type="EMBL" id="LAZR01012610">
    <property type="protein sequence ID" value="KKM25928.1"/>
    <property type="molecule type" value="Genomic_DNA"/>
</dbReference>
<reference evidence="2" key="1">
    <citation type="journal article" date="2015" name="Nature">
        <title>Complex archaea that bridge the gap between prokaryotes and eukaryotes.</title>
        <authorList>
            <person name="Spang A."/>
            <person name="Saw J.H."/>
            <person name="Jorgensen S.L."/>
            <person name="Zaremba-Niedzwiedzka K."/>
            <person name="Martijn J."/>
            <person name="Lind A.E."/>
            <person name="van Eijk R."/>
            <person name="Schleper C."/>
            <person name="Guy L."/>
            <person name="Ettema T.J."/>
        </authorList>
    </citation>
    <scope>NUCLEOTIDE SEQUENCE</scope>
</reference>
<gene>
    <name evidence="2" type="ORF">LCGC14_1590030</name>
</gene>
<feature type="domain" description="Minor tail T" evidence="1">
    <location>
        <begin position="11"/>
        <end position="84"/>
    </location>
</feature>
<name>A0A0F9KUY7_9ZZZZ</name>